<dbReference type="OrthoDB" id="5166556at2"/>
<proteinExistence type="predicted"/>
<keyword evidence="1" id="KW-0812">Transmembrane</keyword>
<feature type="transmembrane region" description="Helical" evidence="1">
    <location>
        <begin position="21"/>
        <end position="41"/>
    </location>
</feature>
<dbReference type="EMBL" id="FPIZ01000011">
    <property type="protein sequence ID" value="SFW68861.1"/>
    <property type="molecule type" value="Genomic_DNA"/>
</dbReference>
<evidence type="ECO:0000313" key="2">
    <source>
        <dbReference type="EMBL" id="SFW68861.1"/>
    </source>
</evidence>
<gene>
    <name evidence="2" type="ORF">SAMN05661012_03520</name>
</gene>
<reference evidence="2 3" key="1">
    <citation type="submission" date="2016-11" db="EMBL/GenBank/DDBJ databases">
        <authorList>
            <person name="Jaros S."/>
            <person name="Januszkiewicz K."/>
            <person name="Wedrychowicz H."/>
        </authorList>
    </citation>
    <scope>NUCLEOTIDE SEQUENCE [LARGE SCALE GENOMIC DNA]</scope>
    <source>
        <strain evidence="2 3">DSM 784</strain>
    </source>
</reference>
<name>A0A1K1R9Z1_9BACT</name>
<dbReference type="GO" id="GO:0008233">
    <property type="term" value="F:peptidase activity"/>
    <property type="evidence" value="ECO:0007669"/>
    <property type="project" value="UniProtKB-KW"/>
</dbReference>
<sequence length="322" mass="36675">MKVDKKKFLKSATFFTERELIYVNHLTMIRIIITSILLLQLQSLIAQHLPDTIPFTLSGPKVLLQGRLNDTSQVRIEFDLGAGTQAVNRQSCERLGLHFDDKVIMNNTEGINEVRKSNSNQLSIGHLQWSDLPLAEVGNMLPQEDLIVGNGLFWNKVIELDYDLNILIVRDHLPEKAKDYASQAIIYEQFRPKMKVSFTHNGETYTWWTLFDTGRDGTMLIGEDFTGTDGNWGKLKELMMLNGKKIVRLDAEIGGVKFKDIVTNAADPENPKGRCTLLGNQVLSQFNVILDNKEQKIYLKANSRMGMGYSDFKRYEAEMKGR</sequence>
<accession>A0A1K1R9Z1</accession>
<dbReference type="Proteomes" id="UP000183788">
    <property type="component" value="Unassembled WGS sequence"/>
</dbReference>
<keyword evidence="2" id="KW-0378">Hydrolase</keyword>
<dbReference type="GO" id="GO:0006508">
    <property type="term" value="P:proteolysis"/>
    <property type="evidence" value="ECO:0007669"/>
    <property type="project" value="UniProtKB-KW"/>
</dbReference>
<dbReference type="Gene3D" id="2.40.70.10">
    <property type="entry name" value="Acid Proteases"/>
    <property type="match status" value="1"/>
</dbReference>
<keyword evidence="2" id="KW-0645">Protease</keyword>
<dbReference type="AlphaFoldDB" id="A0A1K1R9Z1"/>
<dbReference type="STRING" id="1004.SAMN05661012_03520"/>
<evidence type="ECO:0000256" key="1">
    <source>
        <dbReference type="SAM" id="Phobius"/>
    </source>
</evidence>
<evidence type="ECO:0000313" key="3">
    <source>
        <dbReference type="Proteomes" id="UP000183788"/>
    </source>
</evidence>
<protein>
    <submittedName>
        <fullName evidence="2">Aspartyl protease</fullName>
    </submittedName>
</protein>
<dbReference type="InterPro" id="IPR021109">
    <property type="entry name" value="Peptidase_aspartic_dom_sf"/>
</dbReference>
<keyword evidence="1" id="KW-0472">Membrane</keyword>
<keyword evidence="1" id="KW-1133">Transmembrane helix</keyword>
<organism evidence="2 3">
    <name type="scientific">Chitinophaga sancti</name>
    <dbReference type="NCBI Taxonomy" id="1004"/>
    <lineage>
        <taxon>Bacteria</taxon>
        <taxon>Pseudomonadati</taxon>
        <taxon>Bacteroidota</taxon>
        <taxon>Chitinophagia</taxon>
        <taxon>Chitinophagales</taxon>
        <taxon>Chitinophagaceae</taxon>
        <taxon>Chitinophaga</taxon>
    </lineage>
</organism>